<dbReference type="STRING" id="447689.BA195_03295"/>
<name>A0A1B9Y1S9_9FLAO</name>
<evidence type="ECO:0000313" key="2">
    <source>
        <dbReference type="Proteomes" id="UP000093186"/>
    </source>
</evidence>
<dbReference type="AlphaFoldDB" id="A0A1B9Y1S9"/>
<proteinExistence type="predicted"/>
<dbReference type="EMBL" id="MAKX01000001">
    <property type="protein sequence ID" value="OCK43740.1"/>
    <property type="molecule type" value="Genomic_DNA"/>
</dbReference>
<protein>
    <submittedName>
        <fullName evidence="1">Uncharacterized protein</fullName>
    </submittedName>
</protein>
<dbReference type="Proteomes" id="UP000093186">
    <property type="component" value="Unassembled WGS sequence"/>
</dbReference>
<reference evidence="1 2" key="1">
    <citation type="submission" date="2016-06" db="EMBL/GenBank/DDBJ databases">
        <title>Draft Genome Sequence of Tenacibaculum soleae UCD-KL19.</title>
        <authorList>
            <person name="Eisen J.A."/>
            <person name="Coil D.A."/>
            <person name="Lujan K.M."/>
        </authorList>
    </citation>
    <scope>NUCLEOTIDE SEQUENCE [LARGE SCALE GENOMIC DNA]</scope>
    <source>
        <strain evidence="1 2">UCD-KL19</strain>
    </source>
</reference>
<organism evidence="1 2">
    <name type="scientific">Tenacibaculum soleae</name>
    <dbReference type="NCBI Taxonomy" id="447689"/>
    <lineage>
        <taxon>Bacteria</taxon>
        <taxon>Pseudomonadati</taxon>
        <taxon>Bacteroidota</taxon>
        <taxon>Flavobacteriia</taxon>
        <taxon>Flavobacteriales</taxon>
        <taxon>Flavobacteriaceae</taxon>
        <taxon>Tenacibaculum</taxon>
    </lineage>
</organism>
<evidence type="ECO:0000313" key="1">
    <source>
        <dbReference type="EMBL" id="OCK43740.1"/>
    </source>
</evidence>
<keyword evidence="2" id="KW-1185">Reference proteome</keyword>
<sequence length="68" mass="8011">MIRFIVKCVIFVTTKKRIIINNGGVCSKRFNIFFIFKPHIFEQKLELIVKICIFASILNFKTNKLCQT</sequence>
<comment type="caution">
    <text evidence="1">The sequence shown here is derived from an EMBL/GenBank/DDBJ whole genome shotgun (WGS) entry which is preliminary data.</text>
</comment>
<gene>
    <name evidence="1" type="ORF">BA195_03295</name>
</gene>
<accession>A0A1B9Y1S9</accession>